<protein>
    <submittedName>
        <fullName evidence="2">Uncharacterized protein</fullName>
    </submittedName>
</protein>
<evidence type="ECO:0000313" key="3">
    <source>
        <dbReference type="Proteomes" id="UP000232133"/>
    </source>
</evidence>
<feature type="transmembrane region" description="Helical" evidence="1">
    <location>
        <begin position="217"/>
        <end position="238"/>
    </location>
</feature>
<dbReference type="Proteomes" id="UP000232133">
    <property type="component" value="Chromosome"/>
</dbReference>
<dbReference type="RefSeq" id="WP_100815190.1">
    <property type="nucleotide sequence ID" value="NZ_CP017803.1"/>
</dbReference>
<feature type="transmembrane region" description="Helical" evidence="1">
    <location>
        <begin position="300"/>
        <end position="320"/>
    </location>
</feature>
<feature type="transmembrane region" description="Helical" evidence="1">
    <location>
        <begin position="81"/>
        <end position="102"/>
    </location>
</feature>
<evidence type="ECO:0000256" key="1">
    <source>
        <dbReference type="SAM" id="Phobius"/>
    </source>
</evidence>
<reference evidence="2 3" key="1">
    <citation type="submission" date="2016-10" db="EMBL/GenBank/DDBJ databases">
        <authorList>
            <person name="Varghese N."/>
        </authorList>
    </citation>
    <scope>NUCLEOTIDE SEQUENCE [LARGE SCALE GENOMIC DNA]</scope>
    <source>
        <strain evidence="2 3">KB11</strain>
    </source>
</reference>
<feature type="transmembrane region" description="Helical" evidence="1">
    <location>
        <begin position="340"/>
        <end position="362"/>
    </location>
</feature>
<gene>
    <name evidence="2" type="ORF">BK798_01325</name>
</gene>
<sequence length="430" mass="49685">MNFKKYVKYIPFLIFLIILLCYHWKLAVVTADYPTFQTIVSKHPLLSLTKNGFLSYRYATWSSRSLIEFNVGVLVSVPTEIWRILDSVIFAAIAVLLSKLLANNNESPFFYNCLACLFVGLFILTFSKILESAGWLATTTNYIWPICFILIHFYLLNEFIFKNKDISKFKRTIIYLILIITLLEAISSEQLLVMVGGAYLFTIVYCLYKKIEIPKLIYLFIIIILFNFIYDFCCPGNINRVKVVTKLGFPDYANFNIINKLDVGINYFLSWILMAKDLFSVIFLALLGVYTYLISNKKKITIITLIPCLAVLFFASLRFANFTTVYSYFDLTNLKHGLLSLGFIRMLSCGVMYLIITLIPLYSIYLIYKDNKKLGYFIFVLLILGFGSVIISGFTPSLTSDGRIYLNYLFVMIILDYLLVDKILEFKNKN</sequence>
<keyword evidence="1" id="KW-0812">Transmembrane</keyword>
<keyword evidence="1" id="KW-1133">Transmembrane helix</keyword>
<dbReference type="EMBL" id="CP017803">
    <property type="protein sequence ID" value="ATZ59151.1"/>
    <property type="molecule type" value="Genomic_DNA"/>
</dbReference>
<dbReference type="InterPro" id="IPR045691">
    <property type="entry name" value="DUF6056"/>
</dbReference>
<dbReference type="AlphaFoldDB" id="A0A2H4U4W4"/>
<feature type="transmembrane region" description="Helical" evidence="1">
    <location>
        <begin position="109"/>
        <end position="130"/>
    </location>
</feature>
<name>A0A2H4U4W4_METSM</name>
<evidence type="ECO:0000313" key="2">
    <source>
        <dbReference type="EMBL" id="ATZ59151.1"/>
    </source>
</evidence>
<dbReference type="GeneID" id="35117978"/>
<feature type="transmembrane region" description="Helical" evidence="1">
    <location>
        <begin position="191"/>
        <end position="208"/>
    </location>
</feature>
<feature type="transmembrane region" description="Helical" evidence="1">
    <location>
        <begin position="268"/>
        <end position="293"/>
    </location>
</feature>
<dbReference type="Pfam" id="PF19528">
    <property type="entry name" value="DUF6056"/>
    <property type="match status" value="1"/>
</dbReference>
<feature type="transmembrane region" description="Helical" evidence="1">
    <location>
        <begin position="7"/>
        <end position="25"/>
    </location>
</feature>
<organism evidence="2 3">
    <name type="scientific">Methanobrevibacter smithii</name>
    <dbReference type="NCBI Taxonomy" id="2173"/>
    <lineage>
        <taxon>Archaea</taxon>
        <taxon>Methanobacteriati</taxon>
        <taxon>Methanobacteriota</taxon>
        <taxon>Methanomada group</taxon>
        <taxon>Methanobacteria</taxon>
        <taxon>Methanobacteriales</taxon>
        <taxon>Methanobacteriaceae</taxon>
        <taxon>Methanobrevibacter</taxon>
    </lineage>
</organism>
<keyword evidence="1" id="KW-0472">Membrane</keyword>
<feature type="transmembrane region" description="Helical" evidence="1">
    <location>
        <begin position="374"/>
        <end position="398"/>
    </location>
</feature>
<feature type="transmembrane region" description="Helical" evidence="1">
    <location>
        <begin position="404"/>
        <end position="420"/>
    </location>
</feature>
<accession>A0A2H4U4W4</accession>
<feature type="transmembrane region" description="Helical" evidence="1">
    <location>
        <begin position="168"/>
        <end position="185"/>
    </location>
</feature>
<feature type="transmembrane region" description="Helical" evidence="1">
    <location>
        <begin position="142"/>
        <end position="161"/>
    </location>
</feature>
<proteinExistence type="predicted"/>